<proteinExistence type="predicted"/>
<sequence length="182" mass="21409">MKVFDNWLETLKQIVRDNPKKIAISLIISSVVIGILFFLVSYSRTAIRQNQIEALVYPQILSDKLVPLPYDQESEKIKKTDAISVLFVKPSNPDFQEILRIFEKQDSELNRSIYFYPLIYQTGRMSEKYQLNVEEATFIFFEGGIEKNRFTYQSIDTPEKNIIPELNRLPMWNMKVLETTEE</sequence>
<gene>
    <name evidence="2" type="ORF">K8V42_02165</name>
</gene>
<protein>
    <submittedName>
        <fullName evidence="2">Uncharacterized protein</fullName>
    </submittedName>
</protein>
<organism evidence="2 3">
    <name type="scientific">Enterococcus aquimarinus</name>
    <dbReference type="NCBI Taxonomy" id="328396"/>
    <lineage>
        <taxon>Bacteria</taxon>
        <taxon>Bacillati</taxon>
        <taxon>Bacillota</taxon>
        <taxon>Bacilli</taxon>
        <taxon>Lactobacillales</taxon>
        <taxon>Enterococcaceae</taxon>
        <taxon>Enterococcus</taxon>
    </lineage>
</organism>
<reference evidence="2" key="2">
    <citation type="submission" date="2021-11" db="EMBL/GenBank/DDBJ databases">
        <authorList>
            <person name="Gilroy R."/>
        </authorList>
    </citation>
    <scope>NUCLEOTIDE SEQUENCE</scope>
    <source>
        <strain evidence="2">150</strain>
    </source>
</reference>
<evidence type="ECO:0000313" key="3">
    <source>
        <dbReference type="Proteomes" id="UP000813384"/>
    </source>
</evidence>
<evidence type="ECO:0000256" key="1">
    <source>
        <dbReference type="SAM" id="Phobius"/>
    </source>
</evidence>
<dbReference type="Proteomes" id="UP000813384">
    <property type="component" value="Unassembled WGS sequence"/>
</dbReference>
<keyword evidence="1" id="KW-0472">Membrane</keyword>
<comment type="caution">
    <text evidence="2">The sequence shown here is derived from an EMBL/GenBank/DDBJ whole genome shotgun (WGS) entry which is preliminary data.</text>
</comment>
<feature type="transmembrane region" description="Helical" evidence="1">
    <location>
        <begin position="22"/>
        <end position="42"/>
    </location>
</feature>
<evidence type="ECO:0000313" key="2">
    <source>
        <dbReference type="EMBL" id="MCC9273075.1"/>
    </source>
</evidence>
<accession>A0A9E4DRT2</accession>
<name>A0A9E4DRT2_9ENTE</name>
<reference evidence="2" key="1">
    <citation type="journal article" date="2021" name="PeerJ">
        <title>Extensive microbial diversity within the chicken gut microbiome revealed by metagenomics and culture.</title>
        <authorList>
            <person name="Gilroy R."/>
            <person name="Ravi A."/>
            <person name="Getino M."/>
            <person name="Pursley I."/>
            <person name="Horton D.L."/>
            <person name="Alikhan N.F."/>
            <person name="Baker D."/>
            <person name="Gharbi K."/>
            <person name="Hall N."/>
            <person name="Watson M."/>
            <person name="Adriaenssens E.M."/>
            <person name="Foster-Nyarko E."/>
            <person name="Jarju S."/>
            <person name="Secka A."/>
            <person name="Antonio M."/>
            <person name="Oren A."/>
            <person name="Chaudhuri R.R."/>
            <person name="La Ragione R."/>
            <person name="Hildebrand F."/>
            <person name="Pallen M.J."/>
        </authorList>
    </citation>
    <scope>NUCLEOTIDE SEQUENCE</scope>
    <source>
        <strain evidence="2">150</strain>
    </source>
</reference>
<keyword evidence="1" id="KW-0812">Transmembrane</keyword>
<dbReference type="AlphaFoldDB" id="A0A9E4DRT2"/>
<dbReference type="EMBL" id="JAJJVO010000040">
    <property type="protein sequence ID" value="MCC9273075.1"/>
    <property type="molecule type" value="Genomic_DNA"/>
</dbReference>
<keyword evidence="1" id="KW-1133">Transmembrane helix</keyword>